<evidence type="ECO:0000313" key="4">
    <source>
        <dbReference type="Proteomes" id="UP000006727"/>
    </source>
</evidence>
<dbReference type="PANTHER" id="PTHR31579">
    <property type="entry name" value="OS03G0796600 PROTEIN"/>
    <property type="match status" value="1"/>
</dbReference>
<organism evidence="2">
    <name type="scientific">Physcomitrium patens</name>
    <name type="common">Spreading-leaved earth moss</name>
    <name type="synonym">Physcomitrella patens</name>
    <dbReference type="NCBI Taxonomy" id="3218"/>
    <lineage>
        <taxon>Eukaryota</taxon>
        <taxon>Viridiplantae</taxon>
        <taxon>Streptophyta</taxon>
        <taxon>Embryophyta</taxon>
        <taxon>Bryophyta</taxon>
        <taxon>Bryophytina</taxon>
        <taxon>Bryopsida</taxon>
        <taxon>Funariidae</taxon>
        <taxon>Funariales</taxon>
        <taxon>Funariaceae</taxon>
        <taxon>Physcomitrium</taxon>
    </lineage>
</organism>
<dbReference type="PANTHER" id="PTHR31579:SF39">
    <property type="entry name" value="OS01G0973600 PROTEIN"/>
    <property type="match status" value="1"/>
</dbReference>
<protein>
    <recommendedName>
        <fullName evidence="5">DUF506 family protein</fullName>
    </recommendedName>
</protein>
<dbReference type="InterPro" id="IPR006502">
    <property type="entry name" value="PDDEXK-like"/>
</dbReference>
<feature type="region of interest" description="Disordered" evidence="1">
    <location>
        <begin position="35"/>
        <end position="57"/>
    </location>
</feature>
<accession>A0A2K1ITN6</accession>
<evidence type="ECO:0000313" key="3">
    <source>
        <dbReference type="EnsemblPlants" id="Pp3c20_1940V3.1"/>
    </source>
</evidence>
<dbReference type="FunCoup" id="A0A2K1ITN6">
    <property type="interactions" value="60"/>
</dbReference>
<dbReference type="Pfam" id="PF04720">
    <property type="entry name" value="PDDEXK_6"/>
    <property type="match status" value="1"/>
</dbReference>
<evidence type="ECO:0008006" key="5">
    <source>
        <dbReference type="Google" id="ProtNLM"/>
    </source>
</evidence>
<dbReference type="Gramene" id="Pp3c20_1940V3.2">
    <property type="protein sequence ID" value="Pp3c20_1940V3.2"/>
    <property type="gene ID" value="Pp3c20_1940"/>
</dbReference>
<reference evidence="2 4" key="2">
    <citation type="journal article" date="2018" name="Plant J.">
        <title>The Physcomitrella patens chromosome-scale assembly reveals moss genome structure and evolution.</title>
        <authorList>
            <person name="Lang D."/>
            <person name="Ullrich K.K."/>
            <person name="Murat F."/>
            <person name="Fuchs J."/>
            <person name="Jenkins J."/>
            <person name="Haas F.B."/>
            <person name="Piednoel M."/>
            <person name="Gundlach H."/>
            <person name="Van Bel M."/>
            <person name="Meyberg R."/>
            <person name="Vives C."/>
            <person name="Morata J."/>
            <person name="Symeonidi A."/>
            <person name="Hiss M."/>
            <person name="Muchero W."/>
            <person name="Kamisugi Y."/>
            <person name="Saleh O."/>
            <person name="Blanc G."/>
            <person name="Decker E.L."/>
            <person name="van Gessel N."/>
            <person name="Grimwood J."/>
            <person name="Hayes R.D."/>
            <person name="Graham S.W."/>
            <person name="Gunter L.E."/>
            <person name="McDaniel S.F."/>
            <person name="Hoernstein S.N.W."/>
            <person name="Larsson A."/>
            <person name="Li F.W."/>
            <person name="Perroud P.F."/>
            <person name="Phillips J."/>
            <person name="Ranjan P."/>
            <person name="Rokshar D.S."/>
            <person name="Rothfels C.J."/>
            <person name="Schneider L."/>
            <person name="Shu S."/>
            <person name="Stevenson D.W."/>
            <person name="Thummler F."/>
            <person name="Tillich M."/>
            <person name="Villarreal Aguilar J.C."/>
            <person name="Widiez T."/>
            <person name="Wong G.K."/>
            <person name="Wymore A."/>
            <person name="Zhang Y."/>
            <person name="Zimmer A.D."/>
            <person name="Quatrano R.S."/>
            <person name="Mayer K.F.X."/>
            <person name="Goodstein D."/>
            <person name="Casacuberta J.M."/>
            <person name="Vandepoele K."/>
            <person name="Reski R."/>
            <person name="Cuming A.C."/>
            <person name="Tuskan G.A."/>
            <person name="Maumus F."/>
            <person name="Salse J."/>
            <person name="Schmutz J."/>
            <person name="Rensing S.A."/>
        </authorList>
    </citation>
    <scope>NUCLEOTIDE SEQUENCE [LARGE SCALE GENOMIC DNA]</scope>
    <source>
        <strain evidence="3 4">cv. Gransden 2004</strain>
    </source>
</reference>
<dbReference type="Gramene" id="Pp3c20_1940V3.1">
    <property type="protein sequence ID" value="Pp3c20_1940V3.1"/>
    <property type="gene ID" value="Pp3c20_1940"/>
</dbReference>
<dbReference type="EnsemblPlants" id="Pp3c20_1940V3.2">
    <property type="protein sequence ID" value="Pp3c20_1940V3.2"/>
    <property type="gene ID" value="Pp3c20_1940"/>
</dbReference>
<dbReference type="Proteomes" id="UP000006727">
    <property type="component" value="Chromosome 20"/>
</dbReference>
<dbReference type="OrthoDB" id="691424at2759"/>
<dbReference type="NCBIfam" id="TIGR01615">
    <property type="entry name" value="A_thal_3542"/>
    <property type="match status" value="1"/>
</dbReference>
<gene>
    <name evidence="3" type="primary">LOC112273576</name>
    <name evidence="2" type="ORF">PHYPA_024577</name>
</gene>
<keyword evidence="4" id="KW-1185">Reference proteome</keyword>
<sequence length="372" mass="41904">MPGLRYQFGMSPFTSSLNRGDGNVLAHHTGGISRDWEMSRPQNVPYSPNQSTKMRRSPQWLQPSKEEFKLNFLGTSKHWSSAAVVPDTTCESDDLQAMVHDFIENDCVEHMDGVDSDGASIGLTLSENLQTLTKPHNTRERELLADVERLMLTVNEDTNLICDTIGTDCKGTCIKRYIVKHLKASGYNASVCKSEWANSGRVPGGEYEYIDIVLEGDQPVDRFLIDINFQTQFEIARPTAQYESALKCLPIVFVGTIPNLEQVLRHMSEAAKVSLEQNDMHLPPWRTLDYMTAKWLSKFERKSDFGISSAHRGPCSLHCRGKRIPFNNEARHLGDEFRHTKNPLHVEANGSGLFHMPRGRSSRANLLLRSAA</sequence>
<name>A0A2K1ITN6_PHYPA</name>
<feature type="compositionally biased region" description="Polar residues" evidence="1">
    <location>
        <begin position="40"/>
        <end position="52"/>
    </location>
</feature>
<evidence type="ECO:0000313" key="2">
    <source>
        <dbReference type="EMBL" id="PNR32635.1"/>
    </source>
</evidence>
<reference evidence="3" key="3">
    <citation type="submission" date="2020-12" db="UniProtKB">
        <authorList>
            <consortium name="EnsemblPlants"/>
        </authorList>
    </citation>
    <scope>IDENTIFICATION</scope>
</reference>
<dbReference type="RefSeq" id="XP_024358280.1">
    <property type="nucleotide sequence ID" value="XM_024502512.2"/>
</dbReference>
<reference evidence="2 4" key="1">
    <citation type="journal article" date="2008" name="Science">
        <title>The Physcomitrella genome reveals evolutionary insights into the conquest of land by plants.</title>
        <authorList>
            <person name="Rensing S."/>
            <person name="Lang D."/>
            <person name="Zimmer A."/>
            <person name="Terry A."/>
            <person name="Salamov A."/>
            <person name="Shapiro H."/>
            <person name="Nishiyama T."/>
            <person name="Perroud P.-F."/>
            <person name="Lindquist E."/>
            <person name="Kamisugi Y."/>
            <person name="Tanahashi T."/>
            <person name="Sakakibara K."/>
            <person name="Fujita T."/>
            <person name="Oishi K."/>
            <person name="Shin-I T."/>
            <person name="Kuroki Y."/>
            <person name="Toyoda A."/>
            <person name="Suzuki Y."/>
            <person name="Hashimoto A."/>
            <person name="Yamaguchi K."/>
            <person name="Sugano A."/>
            <person name="Kohara Y."/>
            <person name="Fujiyama A."/>
            <person name="Anterola A."/>
            <person name="Aoki S."/>
            <person name="Ashton N."/>
            <person name="Barbazuk W.B."/>
            <person name="Barker E."/>
            <person name="Bennetzen J."/>
            <person name="Bezanilla M."/>
            <person name="Blankenship R."/>
            <person name="Cho S.H."/>
            <person name="Dutcher S."/>
            <person name="Estelle M."/>
            <person name="Fawcett J.A."/>
            <person name="Gundlach H."/>
            <person name="Hanada K."/>
            <person name="Heyl A."/>
            <person name="Hicks K.A."/>
            <person name="Hugh J."/>
            <person name="Lohr M."/>
            <person name="Mayer K."/>
            <person name="Melkozernov A."/>
            <person name="Murata T."/>
            <person name="Nelson D."/>
            <person name="Pils B."/>
            <person name="Prigge M."/>
            <person name="Reiss B."/>
            <person name="Renner T."/>
            <person name="Rombauts S."/>
            <person name="Rushton P."/>
            <person name="Sanderfoot A."/>
            <person name="Schween G."/>
            <person name="Shiu S.-H."/>
            <person name="Stueber K."/>
            <person name="Theodoulou F.L."/>
            <person name="Tu H."/>
            <person name="Van de Peer Y."/>
            <person name="Verrier P.J."/>
            <person name="Waters E."/>
            <person name="Wood A."/>
            <person name="Yang L."/>
            <person name="Cove D."/>
            <person name="Cuming A."/>
            <person name="Hasebe M."/>
            <person name="Lucas S."/>
            <person name="Mishler D.B."/>
            <person name="Reski R."/>
            <person name="Grigoriev I."/>
            <person name="Quatrano R.S."/>
            <person name="Boore J.L."/>
        </authorList>
    </citation>
    <scope>NUCLEOTIDE SEQUENCE [LARGE SCALE GENOMIC DNA]</scope>
    <source>
        <strain evidence="3 4">cv. Gransden 2004</strain>
    </source>
</reference>
<evidence type="ECO:0000256" key="1">
    <source>
        <dbReference type="SAM" id="MobiDB-lite"/>
    </source>
</evidence>
<dbReference type="AlphaFoldDB" id="A0A2K1ITN6"/>
<dbReference type="GeneID" id="112273576"/>
<dbReference type="EnsemblPlants" id="Pp3c20_1940V3.1">
    <property type="protein sequence ID" value="Pp3c20_1940V3.1"/>
    <property type="gene ID" value="Pp3c20_1940"/>
</dbReference>
<dbReference type="KEGG" id="ppp:112273576"/>
<proteinExistence type="predicted"/>
<dbReference type="EMBL" id="ABEU02000020">
    <property type="protein sequence ID" value="PNR32635.1"/>
    <property type="molecule type" value="Genomic_DNA"/>
</dbReference>
<dbReference type="PaxDb" id="3218-PP1S152_75V6.1"/>